<dbReference type="Pfam" id="PF13475">
    <property type="entry name" value="DUF4116"/>
    <property type="match status" value="1"/>
</dbReference>
<proteinExistence type="predicted"/>
<evidence type="ECO:0000256" key="1">
    <source>
        <dbReference type="SAM" id="Phobius"/>
    </source>
</evidence>
<dbReference type="Proteomes" id="UP001057474">
    <property type="component" value="Chromosome"/>
</dbReference>
<gene>
    <name evidence="3" type="ORF">J2N86_06195</name>
</gene>
<feature type="transmembrane region" description="Helical" evidence="1">
    <location>
        <begin position="802"/>
        <end position="820"/>
    </location>
</feature>
<reference evidence="3" key="1">
    <citation type="submission" date="2021-03" db="EMBL/GenBank/DDBJ databases">
        <title>Legionella lytica PCM 2298.</title>
        <authorList>
            <person name="Koper P."/>
        </authorList>
    </citation>
    <scope>NUCLEOTIDE SEQUENCE</scope>
    <source>
        <strain evidence="3">PCM 2298</strain>
    </source>
</reference>
<dbReference type="RefSeq" id="WP_252581841.1">
    <property type="nucleotide sequence ID" value="NZ_CP071527.1"/>
</dbReference>
<dbReference type="InterPro" id="IPR025197">
    <property type="entry name" value="DUF4116"/>
</dbReference>
<accession>A0ABY4YCL6</accession>
<evidence type="ECO:0000313" key="3">
    <source>
        <dbReference type="EMBL" id="USQ14887.1"/>
    </source>
</evidence>
<keyword evidence="1" id="KW-0472">Membrane</keyword>
<evidence type="ECO:0000313" key="4">
    <source>
        <dbReference type="Proteomes" id="UP001057474"/>
    </source>
</evidence>
<keyword evidence="1" id="KW-1133">Transmembrane helix</keyword>
<feature type="transmembrane region" description="Helical" evidence="1">
    <location>
        <begin position="735"/>
        <end position="760"/>
    </location>
</feature>
<feature type="transmembrane region" description="Helical" evidence="1">
    <location>
        <begin position="772"/>
        <end position="795"/>
    </location>
</feature>
<protein>
    <submittedName>
        <fullName evidence="3">DUF4116 domain-containing protein</fullName>
    </submittedName>
</protein>
<feature type="transmembrane region" description="Helical" evidence="1">
    <location>
        <begin position="840"/>
        <end position="863"/>
    </location>
</feature>
<keyword evidence="4" id="KW-1185">Reference proteome</keyword>
<evidence type="ECO:0000259" key="2">
    <source>
        <dbReference type="Pfam" id="PF13475"/>
    </source>
</evidence>
<name>A0ABY4YCL6_9GAMM</name>
<dbReference type="EMBL" id="CP071527">
    <property type="protein sequence ID" value="USQ14887.1"/>
    <property type="molecule type" value="Genomic_DNA"/>
</dbReference>
<sequence length="1021" mass="117467">MNNPVFYLSTEMLYQKPDFTKHDEAMKTYLQSQFGEEYLNEQTPITEKWDKLMEAFKTQVPAEYKQLFESFQQRRKQVANNNRFNLSLKDALALFENFYFLYNGDKPDFCISKSTQAKFLEELKRAMSPGVCEPGIATELNTHLRKYRSDTNWILVELHEQRCNIIQRIADEYNTINNVGESLSIHTVMHMFNLAKNKSLGVGNEKEIQDAYTYLSKTQSMTAYFESVYEEYFSQYEANVINNLAEYALLSMRMDPLAELDLTEWDNNNALVLTESETLSLYPKLGEFFGLYFAEDDRQSIVEYDETLSIFKKSDVLAQLKSLVEEKLKRENFLVNFNDLNKENAEGYGLRLPTGISVEVLCTLNEMLQNAQNNPQKIREILTDNKKLIEKYPCLIAIAVLANPKLWRYLPRTLRNNSDFLDSLIGKINFAIEEMIQKGTIEQVDSLIELLLMMSKPTGDLLSGYSSSSFLNNREIALRLVTKNGLFYKYLSPDLQESQEIMDYALLQNPGVSKYFPDNRQLQLNSDTNKLINFEVPFYQNWENNSLLERMDKSESVLSLLDTEFLSLSTLTQLAQPLSPRELLWIMEARRQKGFANLPELTEEGLNQFIEALELTENGWEPNYLGFKRRTPQHSQHLNQDFSFNQTYKKALAKRCVADSNQWLSAFFAFQKQIPVYYKPFSGLEEVWEQLKLTRRIAFSFLKSIGETLIVLGTLGLNYAVTLLPPLIDFYFAPYIALIINCAAAYTGGLFLLSMLQLYVGSVMINNWLDNSINAFVNIVLFITALAIPTLFTTWMLTLEMVYIGCYLLALAIAASSSIFGTQWSFAEINTLTSTALNHWLFASLYLIISSIQTVGYFLNLMVEWPRHFFAMTIPWVTRTLASCFNTESPAIGEDLLKIKVENSISRLLESDSVSANLKASVLESLWKKIQQDVEKSQGTLTFEMALNRQYTLTTNLNTCQKSFMDVAEMHRSDKEEFNPHTTQTRYSFFGIKLKTSTASNLKEYAVENVEIDEPPALVFA</sequence>
<feature type="domain" description="DUF4116" evidence="2">
    <location>
        <begin position="473"/>
        <end position="518"/>
    </location>
</feature>
<feature type="transmembrane region" description="Helical" evidence="1">
    <location>
        <begin position="709"/>
        <end position="728"/>
    </location>
</feature>
<organism evidence="3 4">
    <name type="scientific">Legionella lytica</name>
    <dbReference type="NCBI Taxonomy" id="96232"/>
    <lineage>
        <taxon>Bacteria</taxon>
        <taxon>Pseudomonadati</taxon>
        <taxon>Pseudomonadota</taxon>
        <taxon>Gammaproteobacteria</taxon>
        <taxon>Legionellales</taxon>
        <taxon>Legionellaceae</taxon>
        <taxon>Legionella</taxon>
    </lineage>
</organism>
<keyword evidence="1" id="KW-0812">Transmembrane</keyword>